<protein>
    <submittedName>
        <fullName evidence="1">Glycosyltransferase</fullName>
        <ecNumber evidence="1">2.4.-.-</ecNumber>
    </submittedName>
</protein>
<keyword evidence="1" id="KW-0328">Glycosyltransferase</keyword>
<dbReference type="RefSeq" id="WP_273928461.1">
    <property type="nucleotide sequence ID" value="NZ_JAQSIO010000008.1"/>
</dbReference>
<comment type="caution">
    <text evidence="1">The sequence shown here is derived from an EMBL/GenBank/DDBJ whole genome shotgun (WGS) entry which is preliminary data.</text>
</comment>
<dbReference type="EC" id="2.4.-.-" evidence="1"/>
<keyword evidence="1" id="KW-0808">Transferase</keyword>
<accession>A0ABT5MJ19</accession>
<sequence length="1024" mass="112372">MPQLYESLRRPYYIEAPPYRRSSAGIRVMHMLCHVLNRLGEEAYVFTAGVNPELNTPTLSEEVVRRHQQAGREPIVVYPEIVSGNPRRAKSVVRYVLNVPGLIGGDKTFADTELIYAYGQNILPPNAPPGNVLFFPSVDSSLFNNRDNPLDTQRQGILVYPGRHLNALKEHPELAQATVITATWPASRAELAALMRRSEMLYCFESTAIALEAVLCGCPAVTLHSPFFDGQAINSQELGREGMAFGGAPEEVAYARRTVGQMQATYQRLEEQFWVKLQQFIRDSQALPLTEPAPQPVRYQPGAADLAFAQWRQAQSLNEFTAQALAERMMVDWQHKPRFHLLLSCAPEEQDSVAALLASLDAQLYPEWILTVLSTADAPSAIATNPRLQWLCLRDASTAPIVLQALAEASPADWLGLLPAGVTVAEPQSLQVLADQINAQPAWRLVYGDDGLQPTGQSPEAHFKPDFNLDLLRSKAYTGRALFVEKQAWLACGGLGPHTDASAYDLVLRLHDQAGAAAIGHLSELLWLYASAASRHSEPEAERAALREHLARQGLAAEVLPSLSPHTHHVRYAAPQPSDVTALIAVRHDRQYLQPLLASWQQLGPDDRTPILLLDLGCEDPDELAFLDSLAQDAFWQGRVQRLDARGLSPAQALNLGLRHSTAEHLLCLDVRSHLIQPDWLERLLGIAQRPDVGAVAPRLVNPANSLLIESYWLGGLEGLAGPAFRDLALDAPGLHERALCEQSALAVNASVLLIKRSALAGAAWLDEALPERAAWAELGWRLRAQQRLLVWTPHAVVLQHPHPAAEPRPTGALNAVPPAWPTLPLQALALDPNHHRQLSLSQPDLPETARHAHWVGPHAKRLRWLLVGPAVAGPLSVLQRLQDSLRGADSAQVSRFDIGTQPGPLADWLMDVLRAAPDRVLIHGLHLPLAQALLAALAQHRPDLPCVVLLDQPEKLNQPDNFLCPPHPALLRSRLRPLLAPAHTVLLSSASDAATLAGVHPRLQLLQADPLRFGRMAVDGWLD</sequence>
<dbReference type="PANTHER" id="PTHR43685">
    <property type="entry name" value="GLYCOSYLTRANSFERASE"/>
    <property type="match status" value="1"/>
</dbReference>
<proteinExistence type="predicted"/>
<dbReference type="InterPro" id="IPR029044">
    <property type="entry name" value="Nucleotide-diphossugar_trans"/>
</dbReference>
<dbReference type="GO" id="GO:0016757">
    <property type="term" value="F:glycosyltransferase activity"/>
    <property type="evidence" value="ECO:0007669"/>
    <property type="project" value="UniProtKB-KW"/>
</dbReference>
<dbReference type="SUPFAM" id="SSF53448">
    <property type="entry name" value="Nucleotide-diphospho-sugar transferases"/>
    <property type="match status" value="2"/>
</dbReference>
<gene>
    <name evidence="1" type="ORF">PSQ39_18205</name>
</gene>
<dbReference type="InterPro" id="IPR050834">
    <property type="entry name" value="Glycosyltransf_2"/>
</dbReference>
<reference evidence="1 2" key="1">
    <citation type="submission" date="2023-02" db="EMBL/GenBank/DDBJ databases">
        <title>Bacterial whole genome sequence for Curvibacter sp. HBC28.</title>
        <authorList>
            <person name="Le V."/>
            <person name="Ko S.-R."/>
            <person name="Ahn C.-Y."/>
            <person name="Oh H.-M."/>
        </authorList>
    </citation>
    <scope>NUCLEOTIDE SEQUENCE [LARGE SCALE GENOMIC DNA]</scope>
    <source>
        <strain evidence="1 2">HBC28</strain>
    </source>
</reference>
<dbReference type="Gene3D" id="3.90.550.10">
    <property type="entry name" value="Spore Coat Polysaccharide Biosynthesis Protein SpsA, Chain A"/>
    <property type="match status" value="2"/>
</dbReference>
<name>A0ABT5MJ19_9BURK</name>
<dbReference type="EMBL" id="JAQSIO010000008">
    <property type="protein sequence ID" value="MDD0816578.1"/>
    <property type="molecule type" value="Genomic_DNA"/>
</dbReference>
<dbReference type="PANTHER" id="PTHR43685:SF2">
    <property type="entry name" value="GLYCOSYLTRANSFERASE 2-LIKE DOMAIN-CONTAINING PROTEIN"/>
    <property type="match status" value="1"/>
</dbReference>
<organism evidence="1 2">
    <name type="scientific">Curvibacter microcysteis</name>
    <dbReference type="NCBI Taxonomy" id="3026419"/>
    <lineage>
        <taxon>Bacteria</taxon>
        <taxon>Pseudomonadati</taxon>
        <taxon>Pseudomonadota</taxon>
        <taxon>Betaproteobacteria</taxon>
        <taxon>Burkholderiales</taxon>
        <taxon>Comamonadaceae</taxon>
        <taxon>Curvibacter</taxon>
    </lineage>
</organism>
<keyword evidence="2" id="KW-1185">Reference proteome</keyword>
<evidence type="ECO:0000313" key="2">
    <source>
        <dbReference type="Proteomes" id="UP001528672"/>
    </source>
</evidence>
<dbReference type="Proteomes" id="UP001528672">
    <property type="component" value="Unassembled WGS sequence"/>
</dbReference>
<evidence type="ECO:0000313" key="1">
    <source>
        <dbReference type="EMBL" id="MDD0816578.1"/>
    </source>
</evidence>